<name>A0A4C1WPE6_EUMVA</name>
<dbReference type="EMBL" id="BGZK01000622">
    <property type="protein sequence ID" value="GBP53366.1"/>
    <property type="molecule type" value="Genomic_DNA"/>
</dbReference>
<proteinExistence type="predicted"/>
<evidence type="ECO:0000313" key="1">
    <source>
        <dbReference type="EMBL" id="GBP53366.1"/>
    </source>
</evidence>
<dbReference type="Proteomes" id="UP000299102">
    <property type="component" value="Unassembled WGS sequence"/>
</dbReference>
<gene>
    <name evidence="1" type="ORF">EVAR_41203_1</name>
</gene>
<accession>A0A4C1WPE6</accession>
<protein>
    <submittedName>
        <fullName evidence="1">Uncharacterized protein</fullName>
    </submittedName>
</protein>
<sequence length="75" mass="8360">MMVTLQLLYDIVQDAVQIERRKWFSVDTSAGGVRGARAALLGEKKEERTLPSTTEALSVETLIWENGTSFPFTAQ</sequence>
<organism evidence="1 2">
    <name type="scientific">Eumeta variegata</name>
    <name type="common">Bagworm moth</name>
    <name type="synonym">Eumeta japonica</name>
    <dbReference type="NCBI Taxonomy" id="151549"/>
    <lineage>
        <taxon>Eukaryota</taxon>
        <taxon>Metazoa</taxon>
        <taxon>Ecdysozoa</taxon>
        <taxon>Arthropoda</taxon>
        <taxon>Hexapoda</taxon>
        <taxon>Insecta</taxon>
        <taxon>Pterygota</taxon>
        <taxon>Neoptera</taxon>
        <taxon>Endopterygota</taxon>
        <taxon>Lepidoptera</taxon>
        <taxon>Glossata</taxon>
        <taxon>Ditrysia</taxon>
        <taxon>Tineoidea</taxon>
        <taxon>Psychidae</taxon>
        <taxon>Oiketicinae</taxon>
        <taxon>Eumeta</taxon>
    </lineage>
</organism>
<evidence type="ECO:0000313" key="2">
    <source>
        <dbReference type="Proteomes" id="UP000299102"/>
    </source>
</evidence>
<dbReference type="AlphaFoldDB" id="A0A4C1WPE6"/>
<reference evidence="1 2" key="1">
    <citation type="journal article" date="2019" name="Commun. Biol.">
        <title>The bagworm genome reveals a unique fibroin gene that provides high tensile strength.</title>
        <authorList>
            <person name="Kono N."/>
            <person name="Nakamura H."/>
            <person name="Ohtoshi R."/>
            <person name="Tomita M."/>
            <person name="Numata K."/>
            <person name="Arakawa K."/>
        </authorList>
    </citation>
    <scope>NUCLEOTIDE SEQUENCE [LARGE SCALE GENOMIC DNA]</scope>
</reference>
<comment type="caution">
    <text evidence="1">The sequence shown here is derived from an EMBL/GenBank/DDBJ whole genome shotgun (WGS) entry which is preliminary data.</text>
</comment>
<keyword evidence="2" id="KW-1185">Reference proteome</keyword>